<sequence length="356" mass="38449">MSTKTKILITGATGYIGGSILSRLLQRKDISKFDIRVLVRSPEKAKKLEELGFKAVIGSHTDESVIVKAVSEVDVVIATADCTSLVAAQLTLKGMKKRFEETTKQSIFINTSGTGVYAELAGGMHSTDVIYDDANPDQIETLVPIQPHRIVDLEIIAADKEGYIKSYIVLPPTIYGLATGPLFDAGISNPHSIQIPTLVKAAIARRQAGIIGEGKNVWPNVDIHELADFYNLLLDATLTSRSGLGHGRGGIYHAVNGEYNFYEQAEAISQALVSLGLGDNPLPSTFSAEEEKNYFGPFAAFFGSNSRCLATRAKSLGWNPVKTTKDMFASIKPEIEVLLASGKTALPDLSVYIESK</sequence>
<dbReference type="EMBL" id="JBANRG010000027">
    <property type="protein sequence ID" value="KAK7453289.1"/>
    <property type="molecule type" value="Genomic_DNA"/>
</dbReference>
<dbReference type="PANTHER" id="PTHR48079:SF6">
    <property type="entry name" value="NAD(P)-BINDING DOMAIN-CONTAINING PROTEIN-RELATED"/>
    <property type="match status" value="1"/>
</dbReference>
<gene>
    <name evidence="2" type="ORF">VKT23_011964</name>
</gene>
<dbReference type="InterPro" id="IPR051783">
    <property type="entry name" value="NAD(P)-dependent_oxidoreduct"/>
</dbReference>
<dbReference type="SUPFAM" id="SSF51735">
    <property type="entry name" value="NAD(P)-binding Rossmann-fold domains"/>
    <property type="match status" value="1"/>
</dbReference>
<dbReference type="InterPro" id="IPR036291">
    <property type="entry name" value="NAD(P)-bd_dom_sf"/>
</dbReference>
<name>A0ABR1JCI4_9AGAR</name>
<dbReference type="PANTHER" id="PTHR48079">
    <property type="entry name" value="PROTEIN YEEZ"/>
    <property type="match status" value="1"/>
</dbReference>
<evidence type="ECO:0000313" key="3">
    <source>
        <dbReference type="Proteomes" id="UP001498398"/>
    </source>
</evidence>
<feature type="domain" description="NmrA-like" evidence="1">
    <location>
        <begin position="4"/>
        <end position="87"/>
    </location>
</feature>
<evidence type="ECO:0000259" key="1">
    <source>
        <dbReference type="Pfam" id="PF05368"/>
    </source>
</evidence>
<comment type="caution">
    <text evidence="2">The sequence shown here is derived from an EMBL/GenBank/DDBJ whole genome shotgun (WGS) entry which is preliminary data.</text>
</comment>
<accession>A0ABR1JCI4</accession>
<dbReference type="Gene3D" id="3.40.50.720">
    <property type="entry name" value="NAD(P)-binding Rossmann-like Domain"/>
    <property type="match status" value="1"/>
</dbReference>
<evidence type="ECO:0000313" key="2">
    <source>
        <dbReference type="EMBL" id="KAK7453289.1"/>
    </source>
</evidence>
<dbReference type="InterPro" id="IPR008030">
    <property type="entry name" value="NmrA-like"/>
</dbReference>
<keyword evidence="3" id="KW-1185">Reference proteome</keyword>
<reference evidence="2 3" key="1">
    <citation type="submission" date="2024-01" db="EMBL/GenBank/DDBJ databases">
        <title>A draft genome for the cacao thread blight pathogen Marasmiellus scandens.</title>
        <authorList>
            <person name="Baruah I.K."/>
            <person name="Leung J."/>
            <person name="Bukari Y."/>
            <person name="Amoako-Attah I."/>
            <person name="Meinhardt L.W."/>
            <person name="Bailey B.A."/>
            <person name="Cohen S.P."/>
        </authorList>
    </citation>
    <scope>NUCLEOTIDE SEQUENCE [LARGE SCALE GENOMIC DNA]</scope>
    <source>
        <strain evidence="2 3">GH-19</strain>
    </source>
</reference>
<dbReference type="Pfam" id="PF05368">
    <property type="entry name" value="NmrA"/>
    <property type="match status" value="1"/>
</dbReference>
<proteinExistence type="predicted"/>
<dbReference type="Proteomes" id="UP001498398">
    <property type="component" value="Unassembled WGS sequence"/>
</dbReference>
<organism evidence="2 3">
    <name type="scientific">Marasmiellus scandens</name>
    <dbReference type="NCBI Taxonomy" id="2682957"/>
    <lineage>
        <taxon>Eukaryota</taxon>
        <taxon>Fungi</taxon>
        <taxon>Dikarya</taxon>
        <taxon>Basidiomycota</taxon>
        <taxon>Agaricomycotina</taxon>
        <taxon>Agaricomycetes</taxon>
        <taxon>Agaricomycetidae</taxon>
        <taxon>Agaricales</taxon>
        <taxon>Marasmiineae</taxon>
        <taxon>Omphalotaceae</taxon>
        <taxon>Marasmiellus</taxon>
    </lineage>
</organism>
<protein>
    <recommendedName>
        <fullName evidence="1">NmrA-like domain-containing protein</fullName>
    </recommendedName>
</protein>